<feature type="compositionally biased region" description="Basic and acidic residues" evidence="1">
    <location>
        <begin position="25"/>
        <end position="44"/>
    </location>
</feature>
<dbReference type="Proteomes" id="UP000198727">
    <property type="component" value="Unassembled WGS sequence"/>
</dbReference>
<accession>A0A1I5YWD6</accession>
<evidence type="ECO:0000313" key="2">
    <source>
        <dbReference type="EMBL" id="SFQ48522.1"/>
    </source>
</evidence>
<evidence type="ECO:0000256" key="1">
    <source>
        <dbReference type="SAM" id="MobiDB-lite"/>
    </source>
</evidence>
<name>A0A1I5YWD6_9PSEU</name>
<reference evidence="3" key="1">
    <citation type="submission" date="2016-10" db="EMBL/GenBank/DDBJ databases">
        <authorList>
            <person name="Varghese N."/>
            <person name="Submissions S."/>
        </authorList>
    </citation>
    <scope>NUCLEOTIDE SEQUENCE [LARGE SCALE GENOMIC DNA]</scope>
    <source>
        <strain evidence="3">CGMCC 4.5579</strain>
    </source>
</reference>
<keyword evidence="3" id="KW-1185">Reference proteome</keyword>
<feature type="region of interest" description="Disordered" evidence="1">
    <location>
        <begin position="1"/>
        <end position="96"/>
    </location>
</feature>
<organism evidence="2 3">
    <name type="scientific">Amycolatopsis arida</name>
    <dbReference type="NCBI Taxonomy" id="587909"/>
    <lineage>
        <taxon>Bacteria</taxon>
        <taxon>Bacillati</taxon>
        <taxon>Actinomycetota</taxon>
        <taxon>Actinomycetes</taxon>
        <taxon>Pseudonocardiales</taxon>
        <taxon>Pseudonocardiaceae</taxon>
        <taxon>Amycolatopsis</taxon>
    </lineage>
</organism>
<evidence type="ECO:0008006" key="4">
    <source>
        <dbReference type="Google" id="ProtNLM"/>
    </source>
</evidence>
<dbReference type="STRING" id="587909.SAMN05421810_10824"/>
<protein>
    <recommendedName>
        <fullName evidence="4">DUF5709 domain-containing protein</fullName>
    </recommendedName>
</protein>
<dbReference type="RefSeq" id="WP_092533153.1">
    <property type="nucleotide sequence ID" value="NZ_FOWW01000008.1"/>
</dbReference>
<feature type="compositionally biased region" description="Basic and acidic residues" evidence="1">
    <location>
        <begin position="1"/>
        <end position="11"/>
    </location>
</feature>
<gene>
    <name evidence="2" type="ORF">SAMN05421810_10824</name>
</gene>
<dbReference type="EMBL" id="FOWW01000008">
    <property type="protein sequence ID" value="SFQ48522.1"/>
    <property type="molecule type" value="Genomic_DNA"/>
</dbReference>
<dbReference type="AlphaFoldDB" id="A0A1I5YWD6"/>
<evidence type="ECO:0000313" key="3">
    <source>
        <dbReference type="Proteomes" id="UP000198727"/>
    </source>
</evidence>
<proteinExistence type="predicted"/>
<sequence length="96" mass="10489">MDTGGEPRSEQQEELEYEDAVTGGEVDRPDRDRRPDVGVEDGVRFTDPQDPTPQVSRSPEARGLEQGDAVADDEGRSYASGPEQSALRVEEPSEEA</sequence>